<keyword evidence="1" id="KW-0812">Transmembrane</keyword>
<gene>
    <name evidence="2" type="ORF">A3K89_19380</name>
</gene>
<dbReference type="Proteomes" id="UP000077519">
    <property type="component" value="Unassembled WGS sequence"/>
</dbReference>
<evidence type="ECO:0000256" key="1">
    <source>
        <dbReference type="SAM" id="Phobius"/>
    </source>
</evidence>
<accession>A0A177YJQ1</accession>
<keyword evidence="3" id="KW-1185">Reference proteome</keyword>
<proteinExistence type="predicted"/>
<evidence type="ECO:0000313" key="2">
    <source>
        <dbReference type="EMBL" id="OAK55733.1"/>
    </source>
</evidence>
<feature type="transmembrane region" description="Helical" evidence="1">
    <location>
        <begin position="7"/>
        <end position="28"/>
    </location>
</feature>
<name>A0A177YJQ1_9NOCA</name>
<evidence type="ECO:0008006" key="4">
    <source>
        <dbReference type="Google" id="ProtNLM"/>
    </source>
</evidence>
<keyword evidence="1" id="KW-0472">Membrane</keyword>
<dbReference type="RefSeq" id="WP_068423448.1">
    <property type="nucleotide sequence ID" value="NZ_LVHI01000008.1"/>
</dbReference>
<dbReference type="EMBL" id="LVHI01000008">
    <property type="protein sequence ID" value="OAK55733.1"/>
    <property type="molecule type" value="Genomic_DNA"/>
</dbReference>
<keyword evidence="1" id="KW-1133">Transmembrane helix</keyword>
<reference evidence="2 3" key="1">
    <citation type="submission" date="2016-03" db="EMBL/GenBank/DDBJ databases">
        <title>Genome sequence of Rhodococcus kyotonensis KB10.</title>
        <authorList>
            <person name="Jeong H."/>
            <person name="Hong C.E."/>
            <person name="Jo S.H."/>
            <person name="Park J.M."/>
        </authorList>
    </citation>
    <scope>NUCLEOTIDE SEQUENCE [LARGE SCALE GENOMIC DNA]</scope>
    <source>
        <strain evidence="2 3">KB10</strain>
    </source>
</reference>
<feature type="transmembrane region" description="Helical" evidence="1">
    <location>
        <begin position="48"/>
        <end position="67"/>
    </location>
</feature>
<dbReference type="AlphaFoldDB" id="A0A177YJQ1"/>
<organism evidence="2 3">
    <name type="scientific">Rhodococcoides kyotonense</name>
    <dbReference type="NCBI Taxonomy" id="398843"/>
    <lineage>
        <taxon>Bacteria</taxon>
        <taxon>Bacillati</taxon>
        <taxon>Actinomycetota</taxon>
        <taxon>Actinomycetes</taxon>
        <taxon>Mycobacteriales</taxon>
        <taxon>Nocardiaceae</taxon>
        <taxon>Rhodococcoides</taxon>
    </lineage>
</organism>
<evidence type="ECO:0000313" key="3">
    <source>
        <dbReference type="Proteomes" id="UP000077519"/>
    </source>
</evidence>
<protein>
    <recommendedName>
        <fullName evidence="4">Lipopolysaccharide assembly protein A domain-containing protein</fullName>
    </recommendedName>
</protein>
<sequence>MSGRDRTVGFLKTHWISILLVILAAVFIAENRYTTTIELFWLRITSPLWLILLVLFAVGFAAGRLSGRRKPVKK</sequence>
<comment type="caution">
    <text evidence="2">The sequence shown here is derived from an EMBL/GenBank/DDBJ whole genome shotgun (WGS) entry which is preliminary data.</text>
</comment>